<evidence type="ECO:0000313" key="4">
    <source>
        <dbReference type="Proteomes" id="UP000606786"/>
    </source>
</evidence>
<organism evidence="3 4">
    <name type="scientific">Ceratitis capitata</name>
    <name type="common">Mediterranean fruit fly</name>
    <name type="synonym">Tephritis capitata</name>
    <dbReference type="NCBI Taxonomy" id="7213"/>
    <lineage>
        <taxon>Eukaryota</taxon>
        <taxon>Metazoa</taxon>
        <taxon>Ecdysozoa</taxon>
        <taxon>Arthropoda</taxon>
        <taxon>Hexapoda</taxon>
        <taxon>Insecta</taxon>
        <taxon>Pterygota</taxon>
        <taxon>Neoptera</taxon>
        <taxon>Endopterygota</taxon>
        <taxon>Diptera</taxon>
        <taxon>Brachycera</taxon>
        <taxon>Muscomorpha</taxon>
        <taxon>Tephritoidea</taxon>
        <taxon>Tephritidae</taxon>
        <taxon>Ceratitis</taxon>
        <taxon>Ceratitis</taxon>
    </lineage>
</organism>
<dbReference type="EMBL" id="CAJHJT010000034">
    <property type="protein sequence ID" value="CAD7003818.1"/>
    <property type="molecule type" value="Genomic_DNA"/>
</dbReference>
<keyword evidence="1" id="KW-0175">Coiled coil</keyword>
<feature type="coiled-coil region" evidence="1">
    <location>
        <begin position="298"/>
        <end position="325"/>
    </location>
</feature>
<dbReference type="AlphaFoldDB" id="A0A811UZS5"/>
<feature type="coiled-coil region" evidence="1">
    <location>
        <begin position="192"/>
        <end position="240"/>
    </location>
</feature>
<dbReference type="Proteomes" id="UP000606786">
    <property type="component" value="Unassembled WGS sequence"/>
</dbReference>
<reference evidence="3" key="1">
    <citation type="submission" date="2020-11" db="EMBL/GenBank/DDBJ databases">
        <authorList>
            <person name="Whitehead M."/>
        </authorList>
    </citation>
    <scope>NUCLEOTIDE SEQUENCE</scope>
    <source>
        <strain evidence="3">EGII</strain>
    </source>
</reference>
<feature type="coiled-coil region" evidence="1">
    <location>
        <begin position="20"/>
        <end position="54"/>
    </location>
</feature>
<evidence type="ECO:0000256" key="1">
    <source>
        <dbReference type="SAM" id="Coils"/>
    </source>
</evidence>
<evidence type="ECO:0000313" key="3">
    <source>
        <dbReference type="EMBL" id="CAD7003818.1"/>
    </source>
</evidence>
<name>A0A811UZS5_CERCA</name>
<proteinExistence type="predicted"/>
<protein>
    <submittedName>
        <fullName evidence="3">(Mediterranean fruit fly) hypothetical protein</fullName>
    </submittedName>
</protein>
<comment type="caution">
    <text evidence="3">The sequence shown here is derived from an EMBL/GenBank/DDBJ whole genome shotgun (WGS) entry which is preliminary data.</text>
</comment>
<sequence length="438" mass="49594">MDISCISFQYLCKYLKYFQLIQTETKCKLLEANLNDLQNKFDSMQEELLEQRINSAKETEHWQTISALFVQSTKDSNTVDAEDVCNGAEDEDKVELVHQTPKQSTVATNTETPVPAQRKLSDSRTPVALKKKPSVDVWGGNITLTYREKNGDEGECTSQETTVSTSVLAKAHEKVEYRSIQTETDSCIELGLQEDDTLSKKLNQKIAELQESISQRDLELKGCKNELHTCNKQIEELQGRLNLHKSSDEATSDVKANTESSTTTKNDIIEKTIISFHTLLSEKDKAISKYQDILQSEREQIKITTNQLNNDIENLKSTITNLNFNIKTKDLEILELKTKLEVVSVRKNSAEKLDLATEAAGGGSEESGDNSLNELTDEKIEEMFEQVPTPESTGTQNIVESAAKKNKQHLEKQNEETLKDLKEKACYWEKMLTVRRKN</sequence>
<evidence type="ECO:0000256" key="2">
    <source>
        <dbReference type="SAM" id="MobiDB-lite"/>
    </source>
</evidence>
<keyword evidence="4" id="KW-1185">Reference proteome</keyword>
<gene>
    <name evidence="3" type="ORF">CCAP1982_LOCUS12251</name>
</gene>
<feature type="compositionally biased region" description="Polar residues" evidence="2">
    <location>
        <begin position="100"/>
        <end position="112"/>
    </location>
</feature>
<dbReference type="OrthoDB" id="5919042at2759"/>
<accession>A0A811UZS5</accession>
<feature type="region of interest" description="Disordered" evidence="2">
    <location>
        <begin position="99"/>
        <end position="126"/>
    </location>
</feature>